<dbReference type="EMBL" id="AMZH03024548">
    <property type="protein sequence ID" value="RRT35776.1"/>
    <property type="molecule type" value="Genomic_DNA"/>
</dbReference>
<gene>
    <name evidence="1" type="ORF">B296_00053728</name>
</gene>
<reference evidence="1 2" key="1">
    <citation type="journal article" date="2014" name="Agronomy (Basel)">
        <title>A Draft Genome Sequence for Ensete ventricosum, the Drought-Tolerant Tree Against Hunger.</title>
        <authorList>
            <person name="Harrison J."/>
            <person name="Moore K.A."/>
            <person name="Paszkiewicz K."/>
            <person name="Jones T."/>
            <person name="Grant M."/>
            <person name="Ambacheew D."/>
            <person name="Muzemil S."/>
            <person name="Studholme D.J."/>
        </authorList>
    </citation>
    <scope>NUCLEOTIDE SEQUENCE [LARGE SCALE GENOMIC DNA]</scope>
</reference>
<evidence type="ECO:0000313" key="1">
    <source>
        <dbReference type="EMBL" id="RRT35776.1"/>
    </source>
</evidence>
<sequence length="96" mass="10366">IVSKGCPNPCFPSTPLPLRRWRLPLPVGSRLAKGRPPLWLASSPLLAVGMATGDSPLRAPYNQSCPRAAVAPTGDASTRRHRHPYELLPLRATVAH</sequence>
<name>A0A426X8H0_ENSVE</name>
<dbReference type="Proteomes" id="UP000287651">
    <property type="component" value="Unassembled WGS sequence"/>
</dbReference>
<proteinExistence type="predicted"/>
<feature type="non-terminal residue" evidence="1">
    <location>
        <position position="1"/>
    </location>
</feature>
<comment type="caution">
    <text evidence="1">The sequence shown here is derived from an EMBL/GenBank/DDBJ whole genome shotgun (WGS) entry which is preliminary data.</text>
</comment>
<accession>A0A426X8H0</accession>
<dbReference type="AlphaFoldDB" id="A0A426X8H0"/>
<protein>
    <submittedName>
        <fullName evidence="1">Uncharacterized protein</fullName>
    </submittedName>
</protein>
<organism evidence="1 2">
    <name type="scientific">Ensete ventricosum</name>
    <name type="common">Abyssinian banana</name>
    <name type="synonym">Musa ensete</name>
    <dbReference type="NCBI Taxonomy" id="4639"/>
    <lineage>
        <taxon>Eukaryota</taxon>
        <taxon>Viridiplantae</taxon>
        <taxon>Streptophyta</taxon>
        <taxon>Embryophyta</taxon>
        <taxon>Tracheophyta</taxon>
        <taxon>Spermatophyta</taxon>
        <taxon>Magnoliopsida</taxon>
        <taxon>Liliopsida</taxon>
        <taxon>Zingiberales</taxon>
        <taxon>Musaceae</taxon>
        <taxon>Ensete</taxon>
    </lineage>
</organism>
<evidence type="ECO:0000313" key="2">
    <source>
        <dbReference type="Proteomes" id="UP000287651"/>
    </source>
</evidence>